<dbReference type="Gene3D" id="3.50.50.60">
    <property type="entry name" value="FAD/NAD(P)-binding domain"/>
    <property type="match status" value="1"/>
</dbReference>
<dbReference type="InterPro" id="IPR007526">
    <property type="entry name" value="SWIRM"/>
</dbReference>
<comment type="similarity">
    <text evidence="2">Belongs to the flavin monoamine oxidase family.</text>
</comment>
<dbReference type="InterPro" id="IPR002937">
    <property type="entry name" value="Amino_oxidase"/>
</dbReference>
<feature type="transmembrane region" description="Helical" evidence="6">
    <location>
        <begin position="409"/>
        <end position="432"/>
    </location>
</feature>
<keyword evidence="6" id="KW-0472">Membrane</keyword>
<keyword evidence="6" id="KW-0812">Transmembrane</keyword>
<feature type="transmembrane region" description="Helical" evidence="6">
    <location>
        <begin position="479"/>
        <end position="503"/>
    </location>
</feature>
<keyword evidence="3" id="KW-0560">Oxidoreductase</keyword>
<feature type="domain" description="SWIRM" evidence="7">
    <location>
        <begin position="596"/>
        <end position="695"/>
    </location>
</feature>
<feature type="non-terminal residue" evidence="8">
    <location>
        <position position="929"/>
    </location>
</feature>
<dbReference type="InterPro" id="IPR052728">
    <property type="entry name" value="O2_lipid_transport_reg"/>
</dbReference>
<dbReference type="Pfam" id="PF01593">
    <property type="entry name" value="Amino_oxidase"/>
    <property type="match status" value="1"/>
</dbReference>
<gene>
    <name evidence="8" type="ORF">D910_08427</name>
</gene>
<keyword evidence="4" id="KW-0175">Coiled coil</keyword>
<dbReference type="Proteomes" id="UP000030742">
    <property type="component" value="Unassembled WGS sequence"/>
</dbReference>
<dbReference type="EMBL" id="KB632275">
    <property type="protein sequence ID" value="ERL91085.1"/>
    <property type="molecule type" value="Genomic_DNA"/>
</dbReference>
<dbReference type="OrthoDB" id="9982100at2759"/>
<name>U4UM53_DENPD</name>
<protein>
    <recommendedName>
        <fullName evidence="7">SWIRM domain-containing protein</fullName>
    </recommendedName>
</protein>
<dbReference type="Pfam" id="PF04433">
    <property type="entry name" value="SWIRM"/>
    <property type="match status" value="1"/>
</dbReference>
<feature type="transmembrane region" description="Helical" evidence="6">
    <location>
        <begin position="225"/>
        <end position="244"/>
    </location>
</feature>
<dbReference type="STRING" id="77166.U4UM53"/>
<proteinExistence type="inferred from homology"/>
<evidence type="ECO:0000259" key="7">
    <source>
        <dbReference type="PROSITE" id="PS50934"/>
    </source>
</evidence>
<organism evidence="8 9">
    <name type="scientific">Dendroctonus ponderosae</name>
    <name type="common">Mountain pine beetle</name>
    <dbReference type="NCBI Taxonomy" id="77166"/>
    <lineage>
        <taxon>Eukaryota</taxon>
        <taxon>Metazoa</taxon>
        <taxon>Ecdysozoa</taxon>
        <taxon>Arthropoda</taxon>
        <taxon>Hexapoda</taxon>
        <taxon>Insecta</taxon>
        <taxon>Pterygota</taxon>
        <taxon>Neoptera</taxon>
        <taxon>Endopterygota</taxon>
        <taxon>Coleoptera</taxon>
        <taxon>Polyphaga</taxon>
        <taxon>Cucujiformia</taxon>
        <taxon>Curculionidae</taxon>
        <taxon>Scolytinae</taxon>
        <taxon>Dendroctonus</taxon>
    </lineage>
</organism>
<feature type="transmembrane region" description="Helical" evidence="6">
    <location>
        <begin position="323"/>
        <end position="341"/>
    </location>
</feature>
<dbReference type="FunFam" id="1.10.287.80:FF:000002">
    <property type="entry name" value="Lysine-specific histone demethylase 1A"/>
    <property type="match status" value="1"/>
</dbReference>
<dbReference type="InterPro" id="IPR009057">
    <property type="entry name" value="Homeodomain-like_sf"/>
</dbReference>
<dbReference type="FunFam" id="1.10.10.10:FF:000064">
    <property type="entry name" value="Lysine-specific histone demethylase 1A"/>
    <property type="match status" value="1"/>
</dbReference>
<dbReference type="AlphaFoldDB" id="U4UM53"/>
<evidence type="ECO:0000256" key="1">
    <source>
        <dbReference type="ARBA" id="ARBA00004123"/>
    </source>
</evidence>
<dbReference type="InterPro" id="IPR036188">
    <property type="entry name" value="FAD/NAD-bd_sf"/>
</dbReference>
<dbReference type="SUPFAM" id="SSF51905">
    <property type="entry name" value="FAD/NAD(P)-binding domain"/>
    <property type="match status" value="1"/>
</dbReference>
<comment type="subcellular location">
    <subcellularLocation>
        <location evidence="1">Nucleus</location>
    </subcellularLocation>
</comment>
<dbReference type="PROSITE" id="PS50934">
    <property type="entry name" value="SWIRM"/>
    <property type="match status" value="1"/>
</dbReference>
<keyword evidence="6" id="KW-1133">Transmembrane helix</keyword>
<evidence type="ECO:0000256" key="3">
    <source>
        <dbReference type="ARBA" id="ARBA00023002"/>
    </source>
</evidence>
<dbReference type="FunFam" id="3.50.50.60:FF:000582">
    <property type="entry name" value="Probable lysine-specific histone demethylase 1"/>
    <property type="match status" value="1"/>
</dbReference>
<feature type="transmembrane region" description="Helical" evidence="6">
    <location>
        <begin position="375"/>
        <end position="397"/>
    </location>
</feature>
<feature type="compositionally biased region" description="Basic and acidic residues" evidence="5">
    <location>
        <begin position="561"/>
        <end position="580"/>
    </location>
</feature>
<dbReference type="Gene3D" id="1.10.287.80">
    <property type="entry name" value="ATP synthase, gamma subunit, helix hairpin domain"/>
    <property type="match status" value="1"/>
</dbReference>
<sequence length="929" mass="104789">MRAENTHPDGFGAITIGWDRKAYAKISNQTPTDSWQMVVRSANVPSPSQALGYREGPLDQASVPPFSVSFFVLKLDVNDSFSQEDRVLSVGLCLPQVCLDEDVELIMQETSAESDRVAVDVLSIKSSHNRYIMWQDQTFLILCVITAMAACCLSVGTLFDYYLEYQKNQNVTTITQRFSVPSLSSTNGLIIRELILSFSVRANLKTICDQTVGSDTIPVLHGLKAISMAWVILGHTCIVAFKYSDNMDYRKVVQKELWFQTISNGAFSVDTFFFVSGLLVSFLYFRTNAKGKLDPLSKGRNGFVAGLLHFLGLMFYRFARLSVPYVFSLGVNIVVMKWFNYNSVFEPPTMDHVNCPDYWWRNVLYINTLFPVNEMLWVVIGWVSSFGLLLALVYGLYEVHLSPIAGAAYSSLSHTAWAVGLAWIVVACVTGYGGMINKLLSLPILYPFSRVTYCAYLVHPLLIRFMVMTMDSPVHLGRVSTVIIFLGQVLASYIISFILSIAFEAPVVSMLRIISKNFDIKDEKEEKPISTEPEALDVQDKPKAAVNEKRPGPSTSKGNATRKDKKDDSKKEKDDDKQDIDSELDDPVIKELFSGLDGAAFQSRMPFDKLTSTEAASFPDIASAALQTIKVYLNIRNRILQMWLNNPKQQLILDNVIENMEPPFNSDLPLLKRIHAFLERNGFINFGIFKRLQPIPSKKYGKVIVIGAGIAGLAAAQQLQQFGLEVIVLESRDRVGDYIADLGAMVVTGLGGNPVTTLSKQIDMELHRIRQKCPLYQSCGITVDKDKDEMVEREFNRLLEATSYLSHQLDFNYAGNKPVSLGQALEWVIKLQEKHVKEKQINHLKSVIELQDKLKENHNSRIRIKESMQEIHVKFKELSDLDDKRDLDQEFEFRSGRRDLNALAREWDELKVEEKDIEAKLAELEASPP</sequence>
<evidence type="ECO:0000313" key="8">
    <source>
        <dbReference type="EMBL" id="ERL91085.1"/>
    </source>
</evidence>
<dbReference type="InterPro" id="IPR036388">
    <property type="entry name" value="WH-like_DNA-bd_sf"/>
</dbReference>
<reference evidence="8 9" key="1">
    <citation type="journal article" date="2013" name="Genome Biol.">
        <title>Draft genome of the mountain pine beetle, Dendroctonus ponderosae Hopkins, a major forest pest.</title>
        <authorList>
            <person name="Keeling C.I."/>
            <person name="Yuen M.M."/>
            <person name="Liao N.Y."/>
            <person name="Docking T.R."/>
            <person name="Chan S.K."/>
            <person name="Taylor G.A."/>
            <person name="Palmquist D.L."/>
            <person name="Jackman S.D."/>
            <person name="Nguyen A."/>
            <person name="Li M."/>
            <person name="Henderson H."/>
            <person name="Janes J.K."/>
            <person name="Zhao Y."/>
            <person name="Pandoh P."/>
            <person name="Moore R."/>
            <person name="Sperling F.A."/>
            <person name="Huber D.P."/>
            <person name="Birol I."/>
            <person name="Jones S.J."/>
            <person name="Bohlmann J."/>
        </authorList>
    </citation>
    <scope>NUCLEOTIDE SEQUENCE</scope>
</reference>
<feature type="region of interest" description="Disordered" evidence="5">
    <location>
        <begin position="524"/>
        <end position="581"/>
    </location>
</feature>
<evidence type="ECO:0000256" key="2">
    <source>
        <dbReference type="ARBA" id="ARBA00005995"/>
    </source>
</evidence>
<dbReference type="GO" id="GO:0140682">
    <property type="term" value="F:FAD-dependent H3K4me/H3K4me3 demethylase activity"/>
    <property type="evidence" value="ECO:0007669"/>
    <property type="project" value="UniProtKB-ARBA"/>
</dbReference>
<evidence type="ECO:0000256" key="6">
    <source>
        <dbReference type="SAM" id="Phobius"/>
    </source>
</evidence>
<dbReference type="PANTHER" id="PTHR11161">
    <property type="entry name" value="O-ACYLTRANSFERASE"/>
    <property type="match status" value="1"/>
</dbReference>
<evidence type="ECO:0000256" key="5">
    <source>
        <dbReference type="SAM" id="MobiDB-lite"/>
    </source>
</evidence>
<evidence type="ECO:0000313" key="9">
    <source>
        <dbReference type="Proteomes" id="UP000030742"/>
    </source>
</evidence>
<feature type="transmembrane region" description="Helical" evidence="6">
    <location>
        <begin position="444"/>
        <end position="467"/>
    </location>
</feature>
<evidence type="ECO:0000256" key="4">
    <source>
        <dbReference type="SAM" id="Coils"/>
    </source>
</evidence>
<feature type="transmembrane region" description="Helical" evidence="6">
    <location>
        <begin position="139"/>
        <end position="159"/>
    </location>
</feature>
<dbReference type="SUPFAM" id="SSF46689">
    <property type="entry name" value="Homeodomain-like"/>
    <property type="match status" value="1"/>
</dbReference>
<feature type="compositionally biased region" description="Basic and acidic residues" evidence="5">
    <location>
        <begin position="538"/>
        <end position="551"/>
    </location>
</feature>
<feature type="coiled-coil region" evidence="4">
    <location>
        <begin position="900"/>
        <end position="927"/>
    </location>
</feature>
<dbReference type="GO" id="GO:0005634">
    <property type="term" value="C:nucleus"/>
    <property type="evidence" value="ECO:0007669"/>
    <property type="project" value="UniProtKB-SubCell"/>
</dbReference>
<dbReference type="PANTHER" id="PTHR11161:SF72">
    <property type="entry name" value="FI21449P1"/>
    <property type="match status" value="1"/>
</dbReference>
<feature type="transmembrane region" description="Helical" evidence="6">
    <location>
        <begin position="265"/>
        <end position="287"/>
    </location>
</feature>
<feature type="transmembrane region" description="Helical" evidence="6">
    <location>
        <begin position="299"/>
        <end position="316"/>
    </location>
</feature>
<accession>U4UM53</accession>
<dbReference type="Gene3D" id="1.10.10.10">
    <property type="entry name" value="Winged helix-like DNA-binding domain superfamily/Winged helix DNA-binding domain"/>
    <property type="match status" value="1"/>
</dbReference>